<dbReference type="InterPro" id="IPR032710">
    <property type="entry name" value="NTF2-like_dom_sf"/>
</dbReference>
<evidence type="ECO:0000313" key="4">
    <source>
        <dbReference type="Proteomes" id="UP000297318"/>
    </source>
</evidence>
<dbReference type="InterPro" id="IPR011944">
    <property type="entry name" value="Steroid_delta5-4_isomerase"/>
</dbReference>
<accession>A0A4Z1DY59</accession>
<keyword evidence="4" id="KW-1185">Reference proteome</keyword>
<dbReference type="AlphaFoldDB" id="A0A4Z1DY59"/>
<name>A0A4Z1DY59_9MICO</name>
<dbReference type="NCBIfam" id="TIGR02246">
    <property type="entry name" value="SgcJ/EcaC family oxidoreductase"/>
    <property type="match status" value="1"/>
</dbReference>
<dbReference type="SUPFAM" id="SSF54427">
    <property type="entry name" value="NTF2-like"/>
    <property type="match status" value="1"/>
</dbReference>
<dbReference type="Pfam" id="PF13474">
    <property type="entry name" value="SnoaL_3"/>
    <property type="match status" value="1"/>
</dbReference>
<dbReference type="Gene3D" id="3.10.450.50">
    <property type="match status" value="1"/>
</dbReference>
<dbReference type="EMBL" id="RHPJ01000005">
    <property type="protein sequence ID" value="TGO03839.1"/>
    <property type="molecule type" value="Genomic_DNA"/>
</dbReference>
<evidence type="ECO:0000256" key="1">
    <source>
        <dbReference type="SAM" id="MobiDB-lite"/>
    </source>
</evidence>
<proteinExistence type="predicted"/>
<gene>
    <name evidence="3" type="ORF">SERN_2851</name>
</gene>
<evidence type="ECO:0000259" key="2">
    <source>
        <dbReference type="Pfam" id="PF13474"/>
    </source>
</evidence>
<feature type="region of interest" description="Disordered" evidence="1">
    <location>
        <begin position="1"/>
        <end position="21"/>
    </location>
</feature>
<dbReference type="InterPro" id="IPR037401">
    <property type="entry name" value="SnoaL-like"/>
</dbReference>
<sequence length="163" mass="17579">MANDTENPATADPENADGVRGDTAREAIAALARAYGDAAAAADLDGFLALYDDDVVVHDLFSPAPIVGSAAWRLQVTDWFGDLGEDDRNVAEIDPLTVHVAGDLATAFGRVRYAVVEPDGSERYGMWNRLTWLIRRGDDGAWRVLHEHTSVALDPKTSAPQFG</sequence>
<reference evidence="3 4" key="1">
    <citation type="submission" date="2018-11" db="EMBL/GenBank/DDBJ databases">
        <title>Complete genome sequencing of the Actinobacteria Serinibacter sp. K3-2.</title>
        <authorList>
            <person name="Rakitin A.L."/>
            <person name="Beletsky A.V."/>
            <person name="Mardanov A.V."/>
            <person name="Ravin N.V."/>
            <person name="Gromova A.S."/>
            <person name="Filippova S.N."/>
            <person name="Gal'Chenko V.F."/>
        </authorList>
    </citation>
    <scope>NUCLEOTIDE SEQUENCE [LARGE SCALE GENOMIC DNA]</scope>
    <source>
        <strain evidence="3 4">K3-2</strain>
    </source>
</reference>
<dbReference type="RefSeq" id="WP_158292676.1">
    <property type="nucleotide sequence ID" value="NZ_RHPJ01000005.1"/>
</dbReference>
<evidence type="ECO:0000313" key="3">
    <source>
        <dbReference type="EMBL" id="TGO03839.1"/>
    </source>
</evidence>
<protein>
    <recommendedName>
        <fullName evidence="2">SnoaL-like domain-containing protein</fullName>
    </recommendedName>
</protein>
<organism evidence="3 4">
    <name type="scientific">Serinibacter arcticus</name>
    <dbReference type="NCBI Taxonomy" id="1655435"/>
    <lineage>
        <taxon>Bacteria</taxon>
        <taxon>Bacillati</taxon>
        <taxon>Actinomycetota</taxon>
        <taxon>Actinomycetes</taxon>
        <taxon>Micrococcales</taxon>
        <taxon>Beutenbergiaceae</taxon>
        <taxon>Serinibacter</taxon>
    </lineage>
</organism>
<comment type="caution">
    <text evidence="3">The sequence shown here is derived from an EMBL/GenBank/DDBJ whole genome shotgun (WGS) entry which is preliminary data.</text>
</comment>
<dbReference type="OrthoDB" id="9812295at2"/>
<feature type="domain" description="SnoaL-like" evidence="2">
    <location>
        <begin position="28"/>
        <end position="153"/>
    </location>
</feature>
<dbReference type="Proteomes" id="UP000297318">
    <property type="component" value="Unassembled WGS sequence"/>
</dbReference>